<evidence type="ECO:0000313" key="2">
    <source>
        <dbReference type="Proteomes" id="UP001056120"/>
    </source>
</evidence>
<reference evidence="2" key="1">
    <citation type="journal article" date="2022" name="Mol. Ecol. Resour.">
        <title>The genomes of chicory, endive, great burdock and yacon provide insights into Asteraceae palaeo-polyploidization history and plant inulin production.</title>
        <authorList>
            <person name="Fan W."/>
            <person name="Wang S."/>
            <person name="Wang H."/>
            <person name="Wang A."/>
            <person name="Jiang F."/>
            <person name="Liu H."/>
            <person name="Zhao H."/>
            <person name="Xu D."/>
            <person name="Zhang Y."/>
        </authorList>
    </citation>
    <scope>NUCLEOTIDE SEQUENCE [LARGE SCALE GENOMIC DNA]</scope>
    <source>
        <strain evidence="2">cv. Yunnan</strain>
    </source>
</reference>
<sequence>MGHSDESNQNLESENATTNNDNEAIEHQFGSNQKSISLTSSSSSISSDFSLEDLEILDSEHDKSSLMLEADENHNEDLSDSGLPTIQMMERPESCRYGISSHVYARNGPGNWSMASNESLFSIHMGGNSFCRLDSQVTDGKIVEMDDENSQTSSILDESTYKEDEGNHTSATSSSSSNSFVFPILSGETENGGSPHPRGSLTGPVPQSPLKLEPQSKPTASEAKAEAKETTTFIAWTKWFPCFRYCACCS</sequence>
<accession>A0ACB9BXP6</accession>
<organism evidence="1 2">
    <name type="scientific">Smallanthus sonchifolius</name>
    <dbReference type="NCBI Taxonomy" id="185202"/>
    <lineage>
        <taxon>Eukaryota</taxon>
        <taxon>Viridiplantae</taxon>
        <taxon>Streptophyta</taxon>
        <taxon>Embryophyta</taxon>
        <taxon>Tracheophyta</taxon>
        <taxon>Spermatophyta</taxon>
        <taxon>Magnoliopsida</taxon>
        <taxon>eudicotyledons</taxon>
        <taxon>Gunneridae</taxon>
        <taxon>Pentapetalae</taxon>
        <taxon>asterids</taxon>
        <taxon>campanulids</taxon>
        <taxon>Asterales</taxon>
        <taxon>Asteraceae</taxon>
        <taxon>Asteroideae</taxon>
        <taxon>Heliantheae alliance</taxon>
        <taxon>Millerieae</taxon>
        <taxon>Smallanthus</taxon>
    </lineage>
</organism>
<gene>
    <name evidence="1" type="ORF">L1987_66648</name>
</gene>
<name>A0ACB9BXP6_9ASTR</name>
<protein>
    <submittedName>
        <fullName evidence="1">Uncharacterized protein</fullName>
    </submittedName>
</protein>
<comment type="caution">
    <text evidence="1">The sequence shown here is derived from an EMBL/GenBank/DDBJ whole genome shotgun (WGS) entry which is preliminary data.</text>
</comment>
<reference evidence="1 2" key="2">
    <citation type="journal article" date="2022" name="Mol. Ecol. Resour.">
        <title>The genomes of chicory, endive, great burdock and yacon provide insights into Asteraceae paleo-polyploidization history and plant inulin production.</title>
        <authorList>
            <person name="Fan W."/>
            <person name="Wang S."/>
            <person name="Wang H."/>
            <person name="Wang A."/>
            <person name="Jiang F."/>
            <person name="Liu H."/>
            <person name="Zhao H."/>
            <person name="Xu D."/>
            <person name="Zhang Y."/>
        </authorList>
    </citation>
    <scope>NUCLEOTIDE SEQUENCE [LARGE SCALE GENOMIC DNA]</scope>
    <source>
        <strain evidence="2">cv. Yunnan</strain>
        <tissue evidence="1">Leaves</tissue>
    </source>
</reference>
<proteinExistence type="predicted"/>
<keyword evidence="2" id="KW-1185">Reference proteome</keyword>
<dbReference type="Proteomes" id="UP001056120">
    <property type="component" value="Linkage Group LG22"/>
</dbReference>
<evidence type="ECO:0000313" key="1">
    <source>
        <dbReference type="EMBL" id="KAI3726842.1"/>
    </source>
</evidence>
<dbReference type="EMBL" id="CM042039">
    <property type="protein sequence ID" value="KAI3726842.1"/>
    <property type="molecule type" value="Genomic_DNA"/>
</dbReference>